<evidence type="ECO:0000256" key="4">
    <source>
        <dbReference type="RuleBase" id="RU004478"/>
    </source>
</evidence>
<dbReference type="Proteomes" id="UP001595909">
    <property type="component" value="Unassembled WGS sequence"/>
</dbReference>
<reference evidence="7" key="1">
    <citation type="journal article" date="2019" name="Int. J. Syst. Evol. Microbiol.">
        <title>The Global Catalogue of Microorganisms (GCM) 10K type strain sequencing project: providing services to taxonomists for standard genome sequencing and annotation.</title>
        <authorList>
            <consortium name="The Broad Institute Genomics Platform"/>
            <consortium name="The Broad Institute Genome Sequencing Center for Infectious Disease"/>
            <person name="Wu L."/>
            <person name="Ma J."/>
        </authorList>
    </citation>
    <scope>NUCLEOTIDE SEQUENCE [LARGE SCALE GENOMIC DNA]</scope>
    <source>
        <strain evidence="7">CCUG 50347</strain>
    </source>
</reference>
<gene>
    <name evidence="3" type="primary">grpE</name>
    <name evidence="6" type="ORF">ACFPEL_29130</name>
</gene>
<dbReference type="CDD" id="cd00446">
    <property type="entry name" value="GrpE"/>
    <property type="match status" value="1"/>
</dbReference>
<dbReference type="RefSeq" id="WP_274191982.1">
    <property type="nucleotide sequence ID" value="NZ_BAABHN010000064.1"/>
</dbReference>
<evidence type="ECO:0000256" key="1">
    <source>
        <dbReference type="ARBA" id="ARBA00009054"/>
    </source>
</evidence>
<comment type="subcellular location">
    <subcellularLocation>
        <location evidence="3">Cytoplasm</location>
    </subcellularLocation>
</comment>
<keyword evidence="3" id="KW-0963">Cytoplasm</keyword>
<feature type="compositionally biased region" description="Basic and acidic residues" evidence="5">
    <location>
        <begin position="1"/>
        <end position="21"/>
    </location>
</feature>
<comment type="caution">
    <text evidence="6">The sequence shown here is derived from an EMBL/GenBank/DDBJ whole genome shotgun (WGS) entry which is preliminary data.</text>
</comment>
<protein>
    <recommendedName>
        <fullName evidence="3">Protein GrpE</fullName>
    </recommendedName>
    <alternativeName>
        <fullName evidence="3">HSP-70 cofactor</fullName>
    </alternativeName>
</protein>
<feature type="region of interest" description="Disordered" evidence="5">
    <location>
        <begin position="1"/>
        <end position="48"/>
    </location>
</feature>
<comment type="subunit">
    <text evidence="3">Homodimer.</text>
</comment>
<organism evidence="6 7">
    <name type="scientific">Actinomycetospora chibensis</name>
    <dbReference type="NCBI Taxonomy" id="663606"/>
    <lineage>
        <taxon>Bacteria</taxon>
        <taxon>Bacillati</taxon>
        <taxon>Actinomycetota</taxon>
        <taxon>Actinomycetes</taxon>
        <taxon>Pseudonocardiales</taxon>
        <taxon>Pseudonocardiaceae</taxon>
        <taxon>Actinomycetospora</taxon>
    </lineage>
</organism>
<evidence type="ECO:0000256" key="5">
    <source>
        <dbReference type="SAM" id="MobiDB-lite"/>
    </source>
</evidence>
<sequence length="184" mass="19980">MTQRDVEAEGEGEGQRSDPGQEGRQNGADAAPADGRTERDGSDVAELEDRWRRALADLDNLRKRYSRELSRERAAERERVAAAFLPVIDNIDLALQHADAAPGAIVDGVRAIREQALAVLAQLGFPRQDEVGRPFDPARHEVVAVVPTEEGSEPGAVVEVVRPGYGSERSLRPAMVTVAHDPES</sequence>
<feature type="compositionally biased region" description="Basic and acidic residues" evidence="5">
    <location>
        <begin position="35"/>
        <end position="48"/>
    </location>
</feature>
<evidence type="ECO:0000256" key="3">
    <source>
        <dbReference type="HAMAP-Rule" id="MF_01151"/>
    </source>
</evidence>
<dbReference type="PANTHER" id="PTHR21237:SF23">
    <property type="entry name" value="GRPE PROTEIN HOMOLOG, MITOCHONDRIAL"/>
    <property type="match status" value="1"/>
</dbReference>
<dbReference type="EMBL" id="JBHSIM010000064">
    <property type="protein sequence ID" value="MFC4836501.1"/>
    <property type="molecule type" value="Genomic_DNA"/>
</dbReference>
<keyword evidence="3" id="KW-0346">Stress response</keyword>
<dbReference type="PRINTS" id="PR00773">
    <property type="entry name" value="GRPEPROTEIN"/>
</dbReference>
<keyword evidence="2 3" id="KW-0143">Chaperone</keyword>
<dbReference type="PANTHER" id="PTHR21237">
    <property type="entry name" value="GRPE PROTEIN"/>
    <property type="match status" value="1"/>
</dbReference>
<dbReference type="InterPro" id="IPR000740">
    <property type="entry name" value="GrpE"/>
</dbReference>
<comment type="function">
    <text evidence="3">Participates actively in the response to hyperosmotic and heat shock by preventing the aggregation of stress-denatured proteins, in association with DnaK and GrpE. It is the nucleotide exchange factor for DnaK and may function as a thermosensor. Unfolded proteins bind initially to DnaJ; upon interaction with the DnaJ-bound protein, DnaK hydrolyzes its bound ATP, resulting in the formation of a stable complex. GrpE releases ADP from DnaK; ATP binding to DnaK triggers the release of the substrate protein, thus completing the reaction cycle. Several rounds of ATP-dependent interactions between DnaJ, DnaK and GrpE are required for fully efficient folding.</text>
</comment>
<comment type="similarity">
    <text evidence="1 3 4">Belongs to the GrpE family.</text>
</comment>
<dbReference type="Pfam" id="PF01025">
    <property type="entry name" value="GrpE"/>
    <property type="match status" value="1"/>
</dbReference>
<dbReference type="SUPFAM" id="SSF51064">
    <property type="entry name" value="Head domain of nucleotide exchange factor GrpE"/>
    <property type="match status" value="1"/>
</dbReference>
<dbReference type="HAMAP" id="MF_01151">
    <property type="entry name" value="GrpE"/>
    <property type="match status" value="1"/>
</dbReference>
<dbReference type="Gene3D" id="3.90.20.20">
    <property type="match status" value="1"/>
</dbReference>
<name>A0ABV9RQK2_9PSEU</name>
<dbReference type="Gene3D" id="2.30.22.10">
    <property type="entry name" value="Head domain of nucleotide exchange factor GrpE"/>
    <property type="match status" value="1"/>
</dbReference>
<dbReference type="InterPro" id="IPR009012">
    <property type="entry name" value="GrpE_head"/>
</dbReference>
<dbReference type="SUPFAM" id="SSF58014">
    <property type="entry name" value="Coiled-coil domain of nucleotide exchange factor GrpE"/>
    <property type="match status" value="1"/>
</dbReference>
<evidence type="ECO:0000313" key="6">
    <source>
        <dbReference type="EMBL" id="MFC4836501.1"/>
    </source>
</evidence>
<keyword evidence="7" id="KW-1185">Reference proteome</keyword>
<evidence type="ECO:0000313" key="7">
    <source>
        <dbReference type="Proteomes" id="UP001595909"/>
    </source>
</evidence>
<proteinExistence type="inferred from homology"/>
<evidence type="ECO:0000256" key="2">
    <source>
        <dbReference type="ARBA" id="ARBA00023186"/>
    </source>
</evidence>
<dbReference type="InterPro" id="IPR013805">
    <property type="entry name" value="GrpE_CC"/>
</dbReference>
<accession>A0ABV9RQK2</accession>